<evidence type="ECO:0000256" key="11">
    <source>
        <dbReference type="ARBA" id="ARBA00023277"/>
    </source>
</evidence>
<evidence type="ECO:0000256" key="9">
    <source>
        <dbReference type="ARBA" id="ARBA00022842"/>
    </source>
</evidence>
<dbReference type="GO" id="GO:0004747">
    <property type="term" value="F:ribokinase activity"/>
    <property type="evidence" value="ECO:0007669"/>
    <property type="project" value="UniProtKB-UniRule"/>
</dbReference>
<comment type="caution">
    <text evidence="12">Lacks conserved residue(s) required for the propagation of feature annotation.</text>
</comment>
<dbReference type="Gene3D" id="3.40.1190.20">
    <property type="match status" value="1"/>
</dbReference>
<evidence type="ECO:0000256" key="7">
    <source>
        <dbReference type="ARBA" id="ARBA00022777"/>
    </source>
</evidence>
<comment type="subunit">
    <text evidence="12">Homodimer.</text>
</comment>
<keyword evidence="4 12" id="KW-0808">Transferase</keyword>
<comment type="activity regulation">
    <text evidence="12">Activated by a monovalent cation that binds near, but not in, the active site. The most likely occupant of the site in vivo is potassium. Ion binding induces a conformational change that may alter substrate affinity.</text>
</comment>
<feature type="binding site" evidence="12">
    <location>
        <position position="264"/>
    </location>
    <ligand>
        <name>ATP</name>
        <dbReference type="ChEBI" id="CHEBI:30616"/>
    </ligand>
</feature>
<keyword evidence="11 12" id="KW-0119">Carbohydrate metabolism</keyword>
<dbReference type="GO" id="GO:0019303">
    <property type="term" value="P:D-ribose catabolic process"/>
    <property type="evidence" value="ECO:0007669"/>
    <property type="project" value="UniProtKB-UniRule"/>
</dbReference>
<organism evidence="14 15">
    <name type="scientific">Texcoconibacillus texcoconensis</name>
    <dbReference type="NCBI Taxonomy" id="1095777"/>
    <lineage>
        <taxon>Bacteria</taxon>
        <taxon>Bacillati</taxon>
        <taxon>Bacillota</taxon>
        <taxon>Bacilli</taxon>
        <taxon>Bacillales</taxon>
        <taxon>Bacillaceae</taxon>
        <taxon>Texcoconibacillus</taxon>
    </lineage>
</organism>
<feature type="binding site" evidence="12">
    <location>
        <begin position="13"/>
        <end position="15"/>
    </location>
    <ligand>
        <name>substrate</name>
    </ligand>
</feature>
<gene>
    <name evidence="12" type="primary">rbsK</name>
    <name evidence="14" type="ORF">HNQ41_000537</name>
</gene>
<evidence type="ECO:0000313" key="15">
    <source>
        <dbReference type="Proteomes" id="UP000551878"/>
    </source>
</evidence>
<feature type="binding site" evidence="12">
    <location>
        <position position="234"/>
    </location>
    <ligand>
        <name>K(+)</name>
        <dbReference type="ChEBI" id="CHEBI:29103"/>
    </ligand>
</feature>
<dbReference type="InterPro" id="IPR002173">
    <property type="entry name" value="Carboh/pur_kinase_PfkB_CS"/>
</dbReference>
<comment type="pathway">
    <text evidence="12">Carbohydrate metabolism; D-ribose degradation; D-ribose 5-phosphate from beta-D-ribopyranose: step 2/2.</text>
</comment>
<reference evidence="14 15" key="1">
    <citation type="submission" date="2020-08" db="EMBL/GenBank/DDBJ databases">
        <title>Genomic Encyclopedia of Type Strains, Phase IV (KMG-IV): sequencing the most valuable type-strain genomes for metagenomic binning, comparative biology and taxonomic classification.</title>
        <authorList>
            <person name="Goeker M."/>
        </authorList>
    </citation>
    <scope>NUCLEOTIDE SEQUENCE [LARGE SCALE GENOMIC DNA]</scope>
    <source>
        <strain evidence="14 15">DSM 24696</strain>
    </source>
</reference>
<dbReference type="GO" id="GO:0046872">
    <property type="term" value="F:metal ion binding"/>
    <property type="evidence" value="ECO:0007669"/>
    <property type="project" value="UniProtKB-KW"/>
</dbReference>
<dbReference type="InterPro" id="IPR029056">
    <property type="entry name" value="Ribokinase-like"/>
</dbReference>
<comment type="caution">
    <text evidence="14">The sequence shown here is derived from an EMBL/GenBank/DDBJ whole genome shotgun (WGS) entry which is preliminary data.</text>
</comment>
<feature type="binding site" evidence="12">
    <location>
        <begin position="41"/>
        <end position="45"/>
    </location>
    <ligand>
        <name>substrate</name>
    </ligand>
</feature>
<evidence type="ECO:0000256" key="5">
    <source>
        <dbReference type="ARBA" id="ARBA00022723"/>
    </source>
</evidence>
<dbReference type="UniPathway" id="UPA00916">
    <property type="reaction ID" value="UER00889"/>
</dbReference>
<keyword evidence="6 12" id="KW-0547">Nucleotide-binding</keyword>
<protein>
    <recommendedName>
        <fullName evidence="3 12">Ribokinase</fullName>
        <shortName evidence="12">RK</shortName>
        <ecNumber evidence="2 12">2.7.1.15</ecNumber>
    </recommendedName>
</protein>
<accession>A0A840QM06</accession>
<evidence type="ECO:0000256" key="12">
    <source>
        <dbReference type="HAMAP-Rule" id="MF_01987"/>
    </source>
</evidence>
<dbReference type="NCBIfam" id="TIGR02152">
    <property type="entry name" value="D_ribokin_bact"/>
    <property type="match status" value="1"/>
</dbReference>
<evidence type="ECO:0000256" key="10">
    <source>
        <dbReference type="ARBA" id="ARBA00022958"/>
    </source>
</evidence>
<feature type="binding site" evidence="12">
    <location>
        <position position="275"/>
    </location>
    <ligand>
        <name>K(+)</name>
        <dbReference type="ChEBI" id="CHEBI:29103"/>
    </ligand>
</feature>
<evidence type="ECO:0000256" key="3">
    <source>
        <dbReference type="ARBA" id="ARBA00016943"/>
    </source>
</evidence>
<feature type="binding site" evidence="12">
    <location>
        <position position="240"/>
    </location>
    <ligand>
        <name>substrate</name>
    </ligand>
</feature>
<dbReference type="GO" id="GO:0005524">
    <property type="term" value="F:ATP binding"/>
    <property type="evidence" value="ECO:0007669"/>
    <property type="project" value="UniProtKB-UniRule"/>
</dbReference>
<dbReference type="SUPFAM" id="SSF53613">
    <property type="entry name" value="Ribokinase-like"/>
    <property type="match status" value="1"/>
</dbReference>
<feature type="binding site" evidence="12">
    <location>
        <begin position="239"/>
        <end position="240"/>
    </location>
    <ligand>
        <name>ATP</name>
        <dbReference type="ChEBI" id="CHEBI:30616"/>
    </ligand>
</feature>
<feature type="binding site" evidence="12">
    <location>
        <position position="273"/>
    </location>
    <ligand>
        <name>K(+)</name>
        <dbReference type="ChEBI" id="CHEBI:29103"/>
    </ligand>
</feature>
<evidence type="ECO:0000256" key="6">
    <source>
        <dbReference type="ARBA" id="ARBA00022741"/>
    </source>
</evidence>
<keyword evidence="8 12" id="KW-0067">ATP-binding</keyword>
<evidence type="ECO:0000256" key="8">
    <source>
        <dbReference type="ARBA" id="ARBA00022840"/>
    </source>
</evidence>
<dbReference type="InterPro" id="IPR011611">
    <property type="entry name" value="PfkB_dom"/>
</dbReference>
<evidence type="ECO:0000259" key="13">
    <source>
        <dbReference type="Pfam" id="PF00294"/>
    </source>
</evidence>
<proteinExistence type="inferred from homology"/>
<dbReference type="InterPro" id="IPR011877">
    <property type="entry name" value="Ribokinase"/>
</dbReference>
<dbReference type="PRINTS" id="PR00990">
    <property type="entry name" value="RIBOKINASE"/>
</dbReference>
<dbReference type="AlphaFoldDB" id="A0A840QM06"/>
<comment type="similarity">
    <text evidence="12">Belongs to the carbohydrate kinase PfkB family. Ribokinase subfamily.</text>
</comment>
<keyword evidence="7 12" id="KW-0418">Kinase</keyword>
<dbReference type="PROSITE" id="PS00584">
    <property type="entry name" value="PFKB_KINASES_2"/>
    <property type="match status" value="1"/>
</dbReference>
<keyword evidence="9 12" id="KW-0460">Magnesium</keyword>
<feature type="binding site" evidence="12">
    <location>
        <position position="185"/>
    </location>
    <ligand>
        <name>ATP</name>
        <dbReference type="ChEBI" id="CHEBI:30616"/>
    </ligand>
</feature>
<comment type="subcellular location">
    <subcellularLocation>
        <location evidence="12">Cytoplasm</location>
    </subcellularLocation>
</comment>
<dbReference type="Proteomes" id="UP000551878">
    <property type="component" value="Unassembled WGS sequence"/>
</dbReference>
<name>A0A840QM06_9BACI</name>
<feature type="binding site" evidence="12">
    <location>
        <begin position="208"/>
        <end position="213"/>
    </location>
    <ligand>
        <name>ATP</name>
        <dbReference type="ChEBI" id="CHEBI:30616"/>
    </ligand>
</feature>
<feature type="binding site" evidence="12">
    <location>
        <position position="141"/>
    </location>
    <ligand>
        <name>substrate</name>
    </ligand>
</feature>
<sequence>MESPKVTVIGSANMDLVTSTKRMPNQGETILGNGFDTFPGGKGANQAVAAARLGAEVNFICSVGDDIFGHELLENLKKERIHLPNVKPVTDTPTGVATILLSDGDNRIIVTPGANANVTKETIDKNQDVIQHSDIVLVQMEIPRETVEYVIERCHIWQVPIIVNPAPALHLSAHHWDMATWITPNESEKEALFSESDYHNWKQKMIITRGKQGASYWTDEKEIVVPTENKTVVDTTGAGDTFNGALAVSIAEGKTLEDAIGYANKAASISVTRYGAQGGMPLKEEIGHS</sequence>
<comment type="similarity">
    <text evidence="1">Belongs to the carbohydrate kinase pfkB family.</text>
</comment>
<comment type="catalytic activity">
    <reaction evidence="12">
        <text>D-ribose + ATP = D-ribose 5-phosphate + ADP + H(+)</text>
        <dbReference type="Rhea" id="RHEA:13697"/>
        <dbReference type="ChEBI" id="CHEBI:15378"/>
        <dbReference type="ChEBI" id="CHEBI:30616"/>
        <dbReference type="ChEBI" id="CHEBI:47013"/>
        <dbReference type="ChEBI" id="CHEBI:78346"/>
        <dbReference type="ChEBI" id="CHEBI:456216"/>
        <dbReference type="EC" id="2.7.1.15"/>
    </reaction>
</comment>
<dbReference type="PANTHER" id="PTHR10584:SF166">
    <property type="entry name" value="RIBOKINASE"/>
    <property type="match status" value="1"/>
</dbReference>
<feature type="active site" description="Proton acceptor" evidence="12">
    <location>
        <position position="240"/>
    </location>
</feature>
<feature type="binding site" evidence="12">
    <location>
        <position position="270"/>
    </location>
    <ligand>
        <name>K(+)</name>
        <dbReference type="ChEBI" id="CHEBI:29103"/>
    </ligand>
</feature>
<dbReference type="EC" id="2.7.1.15" evidence="2 12"/>
<evidence type="ECO:0000256" key="1">
    <source>
        <dbReference type="ARBA" id="ARBA00005380"/>
    </source>
</evidence>
<keyword evidence="12" id="KW-0963">Cytoplasm</keyword>
<dbReference type="GO" id="GO:0005829">
    <property type="term" value="C:cytosol"/>
    <property type="evidence" value="ECO:0007669"/>
    <property type="project" value="TreeGrafter"/>
</dbReference>
<dbReference type="PANTHER" id="PTHR10584">
    <property type="entry name" value="SUGAR KINASE"/>
    <property type="match status" value="1"/>
</dbReference>
<dbReference type="Pfam" id="PF00294">
    <property type="entry name" value="PfkB"/>
    <property type="match status" value="1"/>
</dbReference>
<evidence type="ECO:0000256" key="4">
    <source>
        <dbReference type="ARBA" id="ARBA00022679"/>
    </source>
</evidence>
<feature type="binding site" evidence="12">
    <location>
        <position position="236"/>
    </location>
    <ligand>
        <name>K(+)</name>
        <dbReference type="ChEBI" id="CHEBI:29103"/>
    </ligand>
</feature>
<dbReference type="EMBL" id="JACHHB010000002">
    <property type="protein sequence ID" value="MBB5172393.1"/>
    <property type="molecule type" value="Genomic_DNA"/>
</dbReference>
<feature type="domain" description="Carbohydrate kinase PfkB" evidence="13">
    <location>
        <begin position="5"/>
        <end position="281"/>
    </location>
</feature>
<comment type="function">
    <text evidence="12">Catalyzes the phosphorylation of ribose at O-5 in a reaction requiring ATP and magnesium. The resulting D-ribose-5-phosphate can then be used either for sythesis of nucleotides, histidine, and tryptophan, or as a component of the pentose phosphate pathway.</text>
</comment>
<dbReference type="RefSeq" id="WP_184662870.1">
    <property type="nucleotide sequence ID" value="NZ_JACHHB010000002.1"/>
</dbReference>
<keyword evidence="5 12" id="KW-0479">Metal-binding</keyword>
<keyword evidence="15" id="KW-1185">Reference proteome</keyword>
<comment type="cofactor">
    <cofactor evidence="12">
        <name>Mg(2+)</name>
        <dbReference type="ChEBI" id="CHEBI:18420"/>
    </cofactor>
    <text evidence="12">Requires a divalent cation, most likely magnesium in vivo, as an electrophilic catalyst to aid phosphoryl group transfer. It is the chelate of the metal and the nucleotide that is the actual substrate.</text>
</comment>
<keyword evidence="10 12" id="KW-0630">Potassium</keyword>
<evidence type="ECO:0000313" key="14">
    <source>
        <dbReference type="EMBL" id="MBB5172393.1"/>
    </source>
</evidence>
<dbReference type="HAMAP" id="MF_01987">
    <property type="entry name" value="Ribokinase"/>
    <property type="match status" value="1"/>
</dbReference>
<dbReference type="CDD" id="cd01174">
    <property type="entry name" value="ribokinase"/>
    <property type="match status" value="1"/>
</dbReference>
<dbReference type="InterPro" id="IPR002139">
    <property type="entry name" value="Ribo/fructo_kinase"/>
</dbReference>
<evidence type="ECO:0000256" key="2">
    <source>
        <dbReference type="ARBA" id="ARBA00012035"/>
    </source>
</evidence>